<comment type="caution">
    <text evidence="10">The sequence shown here is derived from an EMBL/GenBank/DDBJ whole genome shotgun (WGS) entry which is preliminary data.</text>
</comment>
<dbReference type="Pfam" id="PF00893">
    <property type="entry name" value="Multi_Drug_Res"/>
    <property type="match status" value="1"/>
</dbReference>
<keyword evidence="4 8" id="KW-0812">Transmembrane</keyword>
<comment type="subcellular location">
    <subcellularLocation>
        <location evidence="1 8">Cell membrane</location>
        <topology evidence="1 8">Multi-pass membrane protein</topology>
    </subcellularLocation>
</comment>
<evidence type="ECO:0000256" key="3">
    <source>
        <dbReference type="ARBA" id="ARBA00022475"/>
    </source>
</evidence>
<dbReference type="InterPro" id="IPR045324">
    <property type="entry name" value="Small_multidrug_res"/>
</dbReference>
<organism evidence="10 11">
    <name type="scientific">Methylophilus flavus</name>
    <dbReference type="NCBI Taxonomy" id="640084"/>
    <lineage>
        <taxon>Bacteria</taxon>
        <taxon>Pseudomonadati</taxon>
        <taxon>Pseudomonadota</taxon>
        <taxon>Betaproteobacteria</taxon>
        <taxon>Nitrosomonadales</taxon>
        <taxon>Methylophilaceae</taxon>
        <taxon>Methylophilus</taxon>
    </lineage>
</organism>
<dbReference type="Gene3D" id="1.10.3730.20">
    <property type="match status" value="1"/>
</dbReference>
<keyword evidence="5 9" id="KW-1133">Transmembrane helix</keyword>
<dbReference type="EMBL" id="JBHTLN010000002">
    <property type="protein sequence ID" value="MFD1123226.1"/>
    <property type="molecule type" value="Genomic_DNA"/>
</dbReference>
<evidence type="ECO:0000256" key="4">
    <source>
        <dbReference type="ARBA" id="ARBA00022692"/>
    </source>
</evidence>
<evidence type="ECO:0000313" key="11">
    <source>
        <dbReference type="Proteomes" id="UP001597206"/>
    </source>
</evidence>
<dbReference type="InterPro" id="IPR037185">
    <property type="entry name" value="EmrE-like"/>
</dbReference>
<dbReference type="Proteomes" id="UP001597206">
    <property type="component" value="Unassembled WGS sequence"/>
</dbReference>
<dbReference type="InterPro" id="IPR000390">
    <property type="entry name" value="Small_drug/metabolite_transptr"/>
</dbReference>
<evidence type="ECO:0000256" key="8">
    <source>
        <dbReference type="RuleBase" id="RU003942"/>
    </source>
</evidence>
<dbReference type="SUPFAM" id="SSF103481">
    <property type="entry name" value="Multidrug resistance efflux transporter EmrE"/>
    <property type="match status" value="1"/>
</dbReference>
<feature type="transmembrane region" description="Helical" evidence="9">
    <location>
        <begin position="57"/>
        <end position="78"/>
    </location>
</feature>
<keyword evidence="3" id="KW-1003">Cell membrane</keyword>
<dbReference type="PANTHER" id="PTHR30561">
    <property type="entry name" value="SMR FAMILY PROTON-DEPENDENT DRUG EFFLUX TRANSPORTER SUGE"/>
    <property type="match status" value="1"/>
</dbReference>
<dbReference type="PANTHER" id="PTHR30561:SF1">
    <property type="entry name" value="MULTIDRUG TRANSPORTER EMRE"/>
    <property type="match status" value="1"/>
</dbReference>
<evidence type="ECO:0000256" key="1">
    <source>
        <dbReference type="ARBA" id="ARBA00004651"/>
    </source>
</evidence>
<keyword evidence="6 9" id="KW-0472">Membrane</keyword>
<proteinExistence type="inferred from homology"/>
<evidence type="ECO:0000313" key="10">
    <source>
        <dbReference type="EMBL" id="MFD1123226.1"/>
    </source>
</evidence>
<comment type="similarity">
    <text evidence="7 8">Belongs to the drug/metabolite transporter (DMT) superfamily. Small multidrug resistance (SMR) (TC 2.A.7.1) family.</text>
</comment>
<evidence type="ECO:0000256" key="5">
    <source>
        <dbReference type="ARBA" id="ARBA00022989"/>
    </source>
</evidence>
<protein>
    <submittedName>
        <fullName evidence="10">DMT family transporter</fullName>
    </submittedName>
</protein>
<dbReference type="RefSeq" id="WP_379034710.1">
    <property type="nucleotide sequence ID" value="NZ_JBHTLN010000002.1"/>
</dbReference>
<feature type="transmembrane region" description="Helical" evidence="9">
    <location>
        <begin position="29"/>
        <end position="50"/>
    </location>
</feature>
<name>A0ABW3PI60_9PROT</name>
<accession>A0ABW3PI60</accession>
<gene>
    <name evidence="10" type="ORF">ACFQ2T_11965</name>
</gene>
<keyword evidence="2" id="KW-0813">Transport</keyword>
<reference evidence="11" key="1">
    <citation type="journal article" date="2019" name="Int. J. Syst. Evol. Microbiol.">
        <title>The Global Catalogue of Microorganisms (GCM) 10K type strain sequencing project: providing services to taxonomists for standard genome sequencing and annotation.</title>
        <authorList>
            <consortium name="The Broad Institute Genomics Platform"/>
            <consortium name="The Broad Institute Genome Sequencing Center for Infectious Disease"/>
            <person name="Wu L."/>
            <person name="Ma J."/>
        </authorList>
    </citation>
    <scope>NUCLEOTIDE SEQUENCE [LARGE SCALE GENOMIC DNA]</scope>
    <source>
        <strain evidence="11">CCUG 58411</strain>
    </source>
</reference>
<evidence type="ECO:0000256" key="6">
    <source>
        <dbReference type="ARBA" id="ARBA00023136"/>
    </source>
</evidence>
<feature type="transmembrane region" description="Helical" evidence="9">
    <location>
        <begin position="84"/>
        <end position="103"/>
    </location>
</feature>
<sequence length="104" mass="11279">MHWLYLVVAILAEVVATSALKNAENFTHPAWSLVVVSGYVCAFYFLSLALRTVPLAIAYATWSGAGIAIIALVGWLYYGERLSLLHLAGLVFILSGILILKLGK</sequence>
<keyword evidence="11" id="KW-1185">Reference proteome</keyword>
<evidence type="ECO:0000256" key="7">
    <source>
        <dbReference type="ARBA" id="ARBA00038032"/>
    </source>
</evidence>
<evidence type="ECO:0000256" key="9">
    <source>
        <dbReference type="SAM" id="Phobius"/>
    </source>
</evidence>
<evidence type="ECO:0000256" key="2">
    <source>
        <dbReference type="ARBA" id="ARBA00022448"/>
    </source>
</evidence>